<proteinExistence type="predicted"/>
<gene>
    <name evidence="1" type="ORF">JQS43_13740</name>
</gene>
<organism evidence="1 2">
    <name type="scientific">Natronosporangium hydrolyticum</name>
    <dbReference type="NCBI Taxonomy" id="2811111"/>
    <lineage>
        <taxon>Bacteria</taxon>
        <taxon>Bacillati</taxon>
        <taxon>Actinomycetota</taxon>
        <taxon>Actinomycetes</taxon>
        <taxon>Micromonosporales</taxon>
        <taxon>Micromonosporaceae</taxon>
        <taxon>Natronosporangium</taxon>
    </lineage>
</organism>
<dbReference type="AlphaFoldDB" id="A0A895Y4X6"/>
<dbReference type="InterPro" id="IPR011009">
    <property type="entry name" value="Kinase-like_dom_sf"/>
</dbReference>
<protein>
    <recommendedName>
        <fullName evidence="3">Streptomycin 6-kinase</fullName>
    </recommendedName>
</protein>
<reference evidence="1" key="1">
    <citation type="submission" date="2021-02" db="EMBL/GenBank/DDBJ databases">
        <title>Natrosporangium hydrolyticum gen. nov., sp. nov, a haloalkaliphilic actinobacterium from a soda solonchak soil.</title>
        <authorList>
            <person name="Sorokin D.Y."/>
            <person name="Khijniak T.V."/>
            <person name="Zakharycheva A.P."/>
            <person name="Boueva O.V."/>
            <person name="Ariskina E.V."/>
            <person name="Hahnke R.L."/>
            <person name="Bunk B."/>
            <person name="Sproer C."/>
            <person name="Schumann P."/>
            <person name="Evtushenko L.I."/>
            <person name="Kublanov I.V."/>
        </authorList>
    </citation>
    <scope>NUCLEOTIDE SEQUENCE</scope>
    <source>
        <strain evidence="1">DSM 106523</strain>
    </source>
</reference>
<dbReference type="SUPFAM" id="SSF56112">
    <property type="entry name" value="Protein kinase-like (PK-like)"/>
    <property type="match status" value="1"/>
</dbReference>
<sequence>MAVPAPAGLRRLDELAADLLPRAQASAPRLTEPADQRLWQTAISTLAQLLPVRQHQLLHWDLHYGNVLAGQREPWLAIDPKPLAGEPGFELLPALRNRWSELLVQGGPVAGVRGRFDLLVEAAGLDRHRAAGWTLARILEDTCWQLESGTTTIRPEYRVIAEALGADLP</sequence>
<dbReference type="Pfam" id="PF04655">
    <property type="entry name" value="APH_6_hur"/>
    <property type="match status" value="1"/>
</dbReference>
<dbReference type="Proteomes" id="UP000662857">
    <property type="component" value="Chromosome"/>
</dbReference>
<dbReference type="KEGG" id="nhy:JQS43_13740"/>
<dbReference type="Gene3D" id="1.10.510.10">
    <property type="entry name" value="Transferase(Phosphotransferase) domain 1"/>
    <property type="match status" value="1"/>
</dbReference>
<dbReference type="GO" id="GO:0016773">
    <property type="term" value="F:phosphotransferase activity, alcohol group as acceptor"/>
    <property type="evidence" value="ECO:0007669"/>
    <property type="project" value="InterPro"/>
</dbReference>
<accession>A0A895Y4X6</accession>
<evidence type="ECO:0000313" key="1">
    <source>
        <dbReference type="EMBL" id="QSB12754.1"/>
    </source>
</evidence>
<name>A0A895Y4X6_9ACTN</name>
<keyword evidence="2" id="KW-1185">Reference proteome</keyword>
<dbReference type="InterPro" id="IPR006748">
    <property type="entry name" value="NH2Glyco/OHUrea_AB-resist_kin"/>
</dbReference>
<evidence type="ECO:0000313" key="2">
    <source>
        <dbReference type="Proteomes" id="UP000662857"/>
    </source>
</evidence>
<evidence type="ECO:0008006" key="3">
    <source>
        <dbReference type="Google" id="ProtNLM"/>
    </source>
</evidence>
<dbReference type="EMBL" id="CP070499">
    <property type="protein sequence ID" value="QSB12754.1"/>
    <property type="molecule type" value="Genomic_DNA"/>
</dbReference>
<dbReference type="GO" id="GO:0019748">
    <property type="term" value="P:secondary metabolic process"/>
    <property type="evidence" value="ECO:0007669"/>
    <property type="project" value="InterPro"/>
</dbReference>